<reference evidence="9 10" key="1">
    <citation type="journal article" date="2015" name="Genome Announc.">
        <title>Draft Genome Sequence and Gene Annotation of the Entomopathogenic Fungus Verticillium hemipterigenum.</title>
        <authorList>
            <person name="Horn F."/>
            <person name="Habel A."/>
            <person name="Scharf D.H."/>
            <person name="Dworschak J."/>
            <person name="Brakhage A.A."/>
            <person name="Guthke R."/>
            <person name="Hertweck C."/>
            <person name="Linde J."/>
        </authorList>
    </citation>
    <scope>NUCLEOTIDE SEQUENCE [LARGE SCALE GENOMIC DNA]</scope>
</reference>
<name>A0A0A1TCE9_9HYPO</name>
<evidence type="ECO:0000313" key="10">
    <source>
        <dbReference type="Proteomes" id="UP000039046"/>
    </source>
</evidence>
<dbReference type="InterPro" id="IPR020781">
    <property type="entry name" value="ATPase_OSCP/d_CS"/>
</dbReference>
<proteinExistence type="inferred from homology"/>
<evidence type="ECO:0000313" key="9">
    <source>
        <dbReference type="EMBL" id="CEJ85659.1"/>
    </source>
</evidence>
<keyword evidence="6" id="KW-0406">Ion transport</keyword>
<organism evidence="9 10">
    <name type="scientific">[Torrubiella] hemipterigena</name>
    <dbReference type="NCBI Taxonomy" id="1531966"/>
    <lineage>
        <taxon>Eukaryota</taxon>
        <taxon>Fungi</taxon>
        <taxon>Dikarya</taxon>
        <taxon>Ascomycota</taxon>
        <taxon>Pezizomycotina</taxon>
        <taxon>Sordariomycetes</taxon>
        <taxon>Hypocreomycetidae</taxon>
        <taxon>Hypocreales</taxon>
        <taxon>Clavicipitaceae</taxon>
        <taxon>Clavicipitaceae incertae sedis</taxon>
        <taxon>'Torrubiella' clade</taxon>
    </lineage>
</organism>
<dbReference type="AlphaFoldDB" id="A0A0A1TCE9"/>
<gene>
    <name evidence="9" type="ORF">VHEMI03835</name>
</gene>
<dbReference type="PRINTS" id="PR00125">
    <property type="entry name" value="ATPASEDELTA"/>
</dbReference>
<keyword evidence="8" id="KW-0066">ATP synthesis</keyword>
<dbReference type="Proteomes" id="UP000039046">
    <property type="component" value="Unassembled WGS sequence"/>
</dbReference>
<keyword evidence="7" id="KW-0472">Membrane</keyword>
<comment type="similarity">
    <text evidence="2">Belongs to the ATPase delta chain family.</text>
</comment>
<comment type="subcellular location">
    <subcellularLocation>
        <location evidence="1">Membrane</location>
    </subcellularLocation>
</comment>
<evidence type="ECO:0000256" key="8">
    <source>
        <dbReference type="ARBA" id="ARBA00023310"/>
    </source>
</evidence>
<evidence type="ECO:0000256" key="4">
    <source>
        <dbReference type="ARBA" id="ARBA00022448"/>
    </source>
</evidence>
<evidence type="ECO:0000256" key="6">
    <source>
        <dbReference type="ARBA" id="ARBA00023065"/>
    </source>
</evidence>
<dbReference type="InterPro" id="IPR026015">
    <property type="entry name" value="ATP_synth_OSCP/delta_N_sf"/>
</dbReference>
<protein>
    <recommendedName>
        <fullName evidence="3">ATP synthase subunit 5, mitochondrial</fullName>
    </recommendedName>
</protein>
<evidence type="ECO:0000256" key="2">
    <source>
        <dbReference type="ARBA" id="ARBA00007046"/>
    </source>
</evidence>
<evidence type="ECO:0000256" key="7">
    <source>
        <dbReference type="ARBA" id="ARBA00023136"/>
    </source>
</evidence>
<keyword evidence="4" id="KW-0813">Transport</keyword>
<dbReference type="GO" id="GO:0005743">
    <property type="term" value="C:mitochondrial inner membrane"/>
    <property type="evidence" value="ECO:0007669"/>
    <property type="project" value="EnsemblFungi"/>
</dbReference>
<evidence type="ECO:0000256" key="1">
    <source>
        <dbReference type="ARBA" id="ARBA00004370"/>
    </source>
</evidence>
<keyword evidence="5" id="KW-0375">Hydrogen ion transport</keyword>
<dbReference type="GO" id="GO:0045259">
    <property type="term" value="C:proton-transporting ATP synthase complex"/>
    <property type="evidence" value="ECO:0007669"/>
    <property type="project" value="EnsemblFungi"/>
</dbReference>
<dbReference type="InterPro" id="IPR000711">
    <property type="entry name" value="ATPase_OSCP/dsu"/>
</dbReference>
<dbReference type="GO" id="GO:0046933">
    <property type="term" value="F:proton-transporting ATP synthase activity, rotational mechanism"/>
    <property type="evidence" value="ECO:0007669"/>
    <property type="project" value="EnsemblFungi"/>
</dbReference>
<dbReference type="NCBIfam" id="TIGR01145">
    <property type="entry name" value="ATP_synt_delta"/>
    <property type="match status" value="1"/>
</dbReference>
<keyword evidence="10" id="KW-1185">Reference proteome</keyword>
<dbReference type="Pfam" id="PF00213">
    <property type="entry name" value="OSCP"/>
    <property type="match status" value="1"/>
</dbReference>
<dbReference type="HOGENOM" id="CLU_085114_0_0_1"/>
<dbReference type="HAMAP" id="MF_01416">
    <property type="entry name" value="ATP_synth_delta_bact"/>
    <property type="match status" value="1"/>
</dbReference>
<dbReference type="EMBL" id="CDHN01000002">
    <property type="protein sequence ID" value="CEJ85659.1"/>
    <property type="molecule type" value="Genomic_DNA"/>
</dbReference>
<dbReference type="Gene3D" id="1.10.520.20">
    <property type="entry name" value="N-terminal domain of the delta subunit of the F1F0-ATP synthase"/>
    <property type="match status" value="1"/>
</dbReference>
<sequence length="225" mass="23743">MFSRQVLRSARAAAPQRAITLRAAPVRSFAAAANEGQPPVTVFGVDGTYASALYTAASKTSTLEPTAKALANLSNIFEKDAKLATILSAPTLSAEDKSAIVAELVKQSGSKEATVKNFLDTLAENNRLGLLKGVCDKFNEIMSASRGEVEMTITSAQPLDNKTLSRLETAVAKSSYVGQGKKLKVTNTVNPDIVGGLVVEVGDRTIDLSVSARIAKMNKLLTDSL</sequence>
<evidence type="ECO:0000256" key="3">
    <source>
        <dbReference type="ARBA" id="ARBA00014723"/>
    </source>
</evidence>
<accession>A0A0A1TCE9</accession>
<dbReference type="STRING" id="1531966.A0A0A1TCE9"/>
<evidence type="ECO:0000256" key="5">
    <source>
        <dbReference type="ARBA" id="ARBA00022781"/>
    </source>
</evidence>
<dbReference type="PANTHER" id="PTHR11910">
    <property type="entry name" value="ATP SYNTHASE DELTA CHAIN"/>
    <property type="match status" value="1"/>
</dbReference>
<dbReference type="SUPFAM" id="SSF47928">
    <property type="entry name" value="N-terminal domain of the delta subunit of the F1F0-ATP synthase"/>
    <property type="match status" value="1"/>
</dbReference>
<dbReference type="PROSITE" id="PS00389">
    <property type="entry name" value="ATPASE_DELTA"/>
    <property type="match status" value="1"/>
</dbReference>